<evidence type="ECO:0000313" key="3">
    <source>
        <dbReference type="Proteomes" id="UP000593737"/>
    </source>
</evidence>
<dbReference type="Proteomes" id="UP000593737">
    <property type="component" value="Chromosome"/>
</dbReference>
<dbReference type="KEGG" id="nkf:Nkreftii_003774"/>
<evidence type="ECO:0000256" key="1">
    <source>
        <dbReference type="SAM" id="Phobius"/>
    </source>
</evidence>
<dbReference type="EMBL" id="CP047423">
    <property type="protein sequence ID" value="QPD06000.1"/>
    <property type="molecule type" value="Genomic_DNA"/>
</dbReference>
<gene>
    <name evidence="2" type="ORF">Nkreftii_003774</name>
</gene>
<keyword evidence="1" id="KW-0812">Transmembrane</keyword>
<keyword evidence="1" id="KW-1133">Transmembrane helix</keyword>
<reference evidence="2 3" key="1">
    <citation type="journal article" date="2020" name="ISME J.">
        <title>Enrichment and physiological characterization of a novel comammox Nitrospira indicates ammonium inhibition of complete nitrification.</title>
        <authorList>
            <person name="Sakoula D."/>
            <person name="Koch H."/>
            <person name="Frank J."/>
            <person name="Jetten M.S.M."/>
            <person name="van Kessel M.A.H.J."/>
            <person name="Lucker S."/>
        </authorList>
    </citation>
    <scope>NUCLEOTIDE SEQUENCE [LARGE SCALE GENOMIC DNA]</scope>
    <source>
        <strain evidence="2">Comreactor17</strain>
    </source>
</reference>
<feature type="transmembrane region" description="Helical" evidence="1">
    <location>
        <begin position="187"/>
        <end position="207"/>
    </location>
</feature>
<sequence>MSDAANHAWFTREAYGMDLRSLSENIWGVVSQDMTMIGGIQGPMLSWIGVTGILTLFLWHGTMLLRSLFKLRRILSRVYSSVLPLVVARQQVAKDWLIIPTLAKKRASPNETADARRDLDDLQALDRTFRAEPALAKEWLSYRKTFAVEQSVWFLEPTVHSQRSATEFFSFEALCAGQLNVRFYRQLPSFLTGVGLLFTFIAILIGLSRLHANGPHIEGIQGLINGLSGKFVTSIVGLTCANAFTLLENSIWQRLESQHRTCLSLLDELFPQKAGGHHLQTSQAMNGGSISVVSPIRTDGTTQLAEVLQQRLSSMVTALTSATQAVTALTSKQSPVKLDDLPSEIAHEVQRAMRPIMTPLLEAVQDLTRAINSQSSSVQLSQPEIEAMFQELRSHTQEKQ</sequence>
<organism evidence="2 3">
    <name type="scientific">Candidatus Nitrospira kreftii</name>
    <dbReference type="NCBI Taxonomy" id="2652173"/>
    <lineage>
        <taxon>Bacteria</taxon>
        <taxon>Pseudomonadati</taxon>
        <taxon>Nitrospirota</taxon>
        <taxon>Nitrospiria</taxon>
        <taxon>Nitrospirales</taxon>
        <taxon>Nitrospiraceae</taxon>
        <taxon>Nitrospira</taxon>
    </lineage>
</organism>
<accession>A0A7S8J203</accession>
<protein>
    <recommendedName>
        <fullName evidence="4">MotA/TolQ/ExbB proton channel domain-containing protein</fullName>
    </recommendedName>
</protein>
<proteinExistence type="predicted"/>
<evidence type="ECO:0000313" key="2">
    <source>
        <dbReference type="EMBL" id="QPD06000.1"/>
    </source>
</evidence>
<feature type="transmembrane region" description="Helical" evidence="1">
    <location>
        <begin position="44"/>
        <end position="65"/>
    </location>
</feature>
<dbReference type="AlphaFoldDB" id="A0A7S8J203"/>
<name>A0A7S8J203_9BACT</name>
<keyword evidence="1" id="KW-0472">Membrane</keyword>
<evidence type="ECO:0008006" key="4">
    <source>
        <dbReference type="Google" id="ProtNLM"/>
    </source>
</evidence>